<gene>
    <name evidence="2" type="ORF">DGAL_LOCUS8781</name>
</gene>
<keyword evidence="3" id="KW-1185">Reference proteome</keyword>
<name>A0A8J2RTL3_9CRUS</name>
<comment type="caution">
    <text evidence="2">The sequence shown here is derived from an EMBL/GenBank/DDBJ whole genome shotgun (WGS) entry which is preliminary data.</text>
</comment>
<dbReference type="AlphaFoldDB" id="A0A8J2RTL3"/>
<evidence type="ECO:0000313" key="3">
    <source>
        <dbReference type="Proteomes" id="UP000789390"/>
    </source>
</evidence>
<evidence type="ECO:0000313" key="2">
    <source>
        <dbReference type="EMBL" id="CAH0105716.1"/>
    </source>
</evidence>
<accession>A0A8J2RTL3</accession>
<reference evidence="2" key="1">
    <citation type="submission" date="2021-11" db="EMBL/GenBank/DDBJ databases">
        <authorList>
            <person name="Schell T."/>
        </authorList>
    </citation>
    <scope>NUCLEOTIDE SEQUENCE</scope>
    <source>
        <strain evidence="2">M5</strain>
    </source>
</reference>
<proteinExistence type="predicted"/>
<protein>
    <submittedName>
        <fullName evidence="2">Uncharacterized protein</fullName>
    </submittedName>
</protein>
<dbReference type="Proteomes" id="UP000789390">
    <property type="component" value="Unassembled WGS sequence"/>
</dbReference>
<feature type="chain" id="PRO_5035327408" evidence="1">
    <location>
        <begin position="20"/>
        <end position="41"/>
    </location>
</feature>
<organism evidence="2 3">
    <name type="scientific">Daphnia galeata</name>
    <dbReference type="NCBI Taxonomy" id="27404"/>
    <lineage>
        <taxon>Eukaryota</taxon>
        <taxon>Metazoa</taxon>
        <taxon>Ecdysozoa</taxon>
        <taxon>Arthropoda</taxon>
        <taxon>Crustacea</taxon>
        <taxon>Branchiopoda</taxon>
        <taxon>Diplostraca</taxon>
        <taxon>Cladocera</taxon>
        <taxon>Anomopoda</taxon>
        <taxon>Daphniidae</taxon>
        <taxon>Daphnia</taxon>
    </lineage>
</organism>
<keyword evidence="1" id="KW-0732">Signal</keyword>
<evidence type="ECO:0000256" key="1">
    <source>
        <dbReference type="SAM" id="SignalP"/>
    </source>
</evidence>
<feature type="signal peptide" evidence="1">
    <location>
        <begin position="1"/>
        <end position="19"/>
    </location>
</feature>
<sequence>MQIQTIVALVSLAVVMTIGQEQYAAGNVAKPSYEEPSVNIK</sequence>
<dbReference type="EMBL" id="CAKKLH010000197">
    <property type="protein sequence ID" value="CAH0105716.1"/>
    <property type="molecule type" value="Genomic_DNA"/>
</dbReference>